<name>A0A849HF03_9MICO</name>
<proteinExistence type="predicted"/>
<evidence type="ECO:0000313" key="2">
    <source>
        <dbReference type="Proteomes" id="UP000588586"/>
    </source>
</evidence>
<dbReference type="EMBL" id="JABEPQ010000012">
    <property type="protein sequence ID" value="NNM48336.1"/>
    <property type="molecule type" value="Genomic_DNA"/>
</dbReference>
<sequence>MSKLARRFLTDCVVTLAAWLGIVAPSADSVEVCATPVLASAYIDTLSVASPPNTTPHCGPPVSYDRHTAYDAVHLGLRGVVAPSDVLRPMGRQFVHLSVDRDTARTVGSRKSDVPVICRTDRLTNPSRRTQRYTTTRDLTRPGDITREEAASGAGGWVREDSPEIDDLLIGVA</sequence>
<organism evidence="1 2">
    <name type="scientific">Knoellia koreensis</name>
    <dbReference type="NCBI Taxonomy" id="2730921"/>
    <lineage>
        <taxon>Bacteria</taxon>
        <taxon>Bacillati</taxon>
        <taxon>Actinomycetota</taxon>
        <taxon>Actinomycetes</taxon>
        <taxon>Micrococcales</taxon>
        <taxon>Intrasporangiaceae</taxon>
        <taxon>Knoellia</taxon>
    </lineage>
</organism>
<evidence type="ECO:0000313" key="1">
    <source>
        <dbReference type="EMBL" id="NNM48336.1"/>
    </source>
</evidence>
<comment type="caution">
    <text evidence="1">The sequence shown here is derived from an EMBL/GenBank/DDBJ whole genome shotgun (WGS) entry which is preliminary data.</text>
</comment>
<dbReference type="SUPFAM" id="SSF56399">
    <property type="entry name" value="ADP-ribosylation"/>
    <property type="match status" value="1"/>
</dbReference>
<keyword evidence="2" id="KW-1185">Reference proteome</keyword>
<dbReference type="RefSeq" id="WP_171245445.1">
    <property type="nucleotide sequence ID" value="NZ_JABEPQ010000012.1"/>
</dbReference>
<dbReference type="AlphaFoldDB" id="A0A849HF03"/>
<dbReference type="Proteomes" id="UP000588586">
    <property type="component" value="Unassembled WGS sequence"/>
</dbReference>
<accession>A0A849HF03</accession>
<reference evidence="1 2" key="1">
    <citation type="submission" date="2020-04" db="EMBL/GenBank/DDBJ databases">
        <title>Knoellia sp. isolate from air conditioner.</title>
        <authorList>
            <person name="Chea S."/>
            <person name="Kim D.-U."/>
        </authorList>
    </citation>
    <scope>NUCLEOTIDE SEQUENCE [LARGE SCALE GENOMIC DNA]</scope>
    <source>
        <strain evidence="1 2">DB2414S</strain>
    </source>
</reference>
<gene>
    <name evidence="1" type="ORF">HJG52_20305</name>
</gene>
<protein>
    <submittedName>
        <fullName evidence="1">Uncharacterized protein</fullName>
    </submittedName>
</protein>